<dbReference type="EnsemblProtists" id="EKX44310">
    <property type="protein sequence ID" value="EKX44310"/>
    <property type="gene ID" value="GUITHDRAFT_153023"/>
</dbReference>
<accession>L1J8C3</accession>
<sequence length="245" mass="27726">MNQDLNDQKDDAYKRMEDIQRKVVDMEASFNQREAELLSSKQSLEEEYRKLEEQNSLSSMQFQKLCEESTRLLSACENEKDLRTKLEAALHIKERQVSSLMEMNARLSADLYVSNLKGPGIPPLRENFSTATEAPRGTSDLEGGMESRMQPSAWQKKEDSPRRFEQAPAQGGGYHAGLSSPFQEFPPRSRDEPSSMLYMGGEKRGANMNISSTLNASAHGEMSMDRKRLMEEIESLISSLQTRSS</sequence>
<dbReference type="OrthoDB" id="10654223at2759"/>
<protein>
    <submittedName>
        <fullName evidence="3 4">Uncharacterized protein</fullName>
    </submittedName>
</protein>
<dbReference type="KEGG" id="gtt:GUITHDRAFT_153023"/>
<reference evidence="3 5" key="1">
    <citation type="journal article" date="2012" name="Nature">
        <title>Algal genomes reveal evolutionary mosaicism and the fate of nucleomorphs.</title>
        <authorList>
            <consortium name="DOE Joint Genome Institute"/>
            <person name="Curtis B.A."/>
            <person name="Tanifuji G."/>
            <person name="Burki F."/>
            <person name="Gruber A."/>
            <person name="Irimia M."/>
            <person name="Maruyama S."/>
            <person name="Arias M.C."/>
            <person name="Ball S.G."/>
            <person name="Gile G.H."/>
            <person name="Hirakawa Y."/>
            <person name="Hopkins J.F."/>
            <person name="Kuo A."/>
            <person name="Rensing S.A."/>
            <person name="Schmutz J."/>
            <person name="Symeonidi A."/>
            <person name="Elias M."/>
            <person name="Eveleigh R.J."/>
            <person name="Herman E.K."/>
            <person name="Klute M.J."/>
            <person name="Nakayama T."/>
            <person name="Obornik M."/>
            <person name="Reyes-Prieto A."/>
            <person name="Armbrust E.V."/>
            <person name="Aves S.J."/>
            <person name="Beiko R.G."/>
            <person name="Coutinho P."/>
            <person name="Dacks J.B."/>
            <person name="Durnford D.G."/>
            <person name="Fast N.M."/>
            <person name="Green B.R."/>
            <person name="Grisdale C.J."/>
            <person name="Hempel F."/>
            <person name="Henrissat B."/>
            <person name="Hoppner M.P."/>
            <person name="Ishida K."/>
            <person name="Kim E."/>
            <person name="Koreny L."/>
            <person name="Kroth P.G."/>
            <person name="Liu Y."/>
            <person name="Malik S.B."/>
            <person name="Maier U.G."/>
            <person name="McRose D."/>
            <person name="Mock T."/>
            <person name="Neilson J.A."/>
            <person name="Onodera N.T."/>
            <person name="Poole A.M."/>
            <person name="Pritham E.J."/>
            <person name="Richards T.A."/>
            <person name="Rocap G."/>
            <person name="Roy S.W."/>
            <person name="Sarai C."/>
            <person name="Schaack S."/>
            <person name="Shirato S."/>
            <person name="Slamovits C.H."/>
            <person name="Spencer D.F."/>
            <person name="Suzuki S."/>
            <person name="Worden A.Z."/>
            <person name="Zauner S."/>
            <person name="Barry K."/>
            <person name="Bell C."/>
            <person name="Bharti A.K."/>
            <person name="Crow J.A."/>
            <person name="Grimwood J."/>
            <person name="Kramer R."/>
            <person name="Lindquist E."/>
            <person name="Lucas S."/>
            <person name="Salamov A."/>
            <person name="McFadden G.I."/>
            <person name="Lane C.E."/>
            <person name="Keeling P.J."/>
            <person name="Gray M.W."/>
            <person name="Grigoriev I.V."/>
            <person name="Archibald J.M."/>
        </authorList>
    </citation>
    <scope>NUCLEOTIDE SEQUENCE</scope>
    <source>
        <strain evidence="3 5">CCMP2712</strain>
    </source>
</reference>
<dbReference type="EMBL" id="JH993005">
    <property type="protein sequence ID" value="EKX44310.1"/>
    <property type="molecule type" value="Genomic_DNA"/>
</dbReference>
<dbReference type="Proteomes" id="UP000011087">
    <property type="component" value="Unassembled WGS sequence"/>
</dbReference>
<evidence type="ECO:0000313" key="3">
    <source>
        <dbReference type="EMBL" id="EKX44310.1"/>
    </source>
</evidence>
<feature type="coiled-coil region" evidence="1">
    <location>
        <begin position="2"/>
        <end position="61"/>
    </location>
</feature>
<dbReference type="GeneID" id="17300984"/>
<evidence type="ECO:0000313" key="4">
    <source>
        <dbReference type="EnsemblProtists" id="EKX44310"/>
    </source>
</evidence>
<feature type="region of interest" description="Disordered" evidence="2">
    <location>
        <begin position="123"/>
        <end position="202"/>
    </location>
</feature>
<organism evidence="3">
    <name type="scientific">Guillardia theta (strain CCMP2712)</name>
    <name type="common">Cryptophyte</name>
    <dbReference type="NCBI Taxonomy" id="905079"/>
    <lineage>
        <taxon>Eukaryota</taxon>
        <taxon>Cryptophyceae</taxon>
        <taxon>Pyrenomonadales</taxon>
        <taxon>Geminigeraceae</taxon>
        <taxon>Guillardia</taxon>
    </lineage>
</organism>
<reference evidence="4" key="3">
    <citation type="submission" date="2015-06" db="UniProtKB">
        <authorList>
            <consortium name="EnsemblProtists"/>
        </authorList>
    </citation>
    <scope>IDENTIFICATION</scope>
</reference>
<evidence type="ECO:0000313" key="5">
    <source>
        <dbReference type="Proteomes" id="UP000011087"/>
    </source>
</evidence>
<gene>
    <name evidence="3" type="ORF">GUITHDRAFT_153023</name>
</gene>
<dbReference type="HOGENOM" id="CLU_1135327_0_0_1"/>
<keyword evidence="5" id="KW-1185">Reference proteome</keyword>
<name>L1J8C3_GUITC</name>
<dbReference type="PaxDb" id="55529-EKX44310"/>
<evidence type="ECO:0000256" key="1">
    <source>
        <dbReference type="SAM" id="Coils"/>
    </source>
</evidence>
<reference evidence="5" key="2">
    <citation type="submission" date="2012-11" db="EMBL/GenBank/DDBJ databases">
        <authorList>
            <person name="Kuo A."/>
            <person name="Curtis B.A."/>
            <person name="Tanifuji G."/>
            <person name="Burki F."/>
            <person name="Gruber A."/>
            <person name="Irimia M."/>
            <person name="Maruyama S."/>
            <person name="Arias M.C."/>
            <person name="Ball S.G."/>
            <person name="Gile G.H."/>
            <person name="Hirakawa Y."/>
            <person name="Hopkins J.F."/>
            <person name="Rensing S.A."/>
            <person name="Schmutz J."/>
            <person name="Symeonidi A."/>
            <person name="Elias M."/>
            <person name="Eveleigh R.J."/>
            <person name="Herman E.K."/>
            <person name="Klute M.J."/>
            <person name="Nakayama T."/>
            <person name="Obornik M."/>
            <person name="Reyes-Prieto A."/>
            <person name="Armbrust E.V."/>
            <person name="Aves S.J."/>
            <person name="Beiko R.G."/>
            <person name="Coutinho P."/>
            <person name="Dacks J.B."/>
            <person name="Durnford D.G."/>
            <person name="Fast N.M."/>
            <person name="Green B.R."/>
            <person name="Grisdale C."/>
            <person name="Hempe F."/>
            <person name="Henrissat B."/>
            <person name="Hoppner M.P."/>
            <person name="Ishida K.-I."/>
            <person name="Kim E."/>
            <person name="Koreny L."/>
            <person name="Kroth P.G."/>
            <person name="Liu Y."/>
            <person name="Malik S.-B."/>
            <person name="Maier U.G."/>
            <person name="McRose D."/>
            <person name="Mock T."/>
            <person name="Neilson J.A."/>
            <person name="Onodera N.T."/>
            <person name="Poole A.M."/>
            <person name="Pritham E.J."/>
            <person name="Richards T.A."/>
            <person name="Rocap G."/>
            <person name="Roy S.W."/>
            <person name="Sarai C."/>
            <person name="Schaack S."/>
            <person name="Shirato S."/>
            <person name="Slamovits C.H."/>
            <person name="Spencer D.F."/>
            <person name="Suzuki S."/>
            <person name="Worden A.Z."/>
            <person name="Zauner S."/>
            <person name="Barry K."/>
            <person name="Bell C."/>
            <person name="Bharti A.K."/>
            <person name="Crow J.A."/>
            <person name="Grimwood J."/>
            <person name="Kramer R."/>
            <person name="Lindquist E."/>
            <person name="Lucas S."/>
            <person name="Salamov A."/>
            <person name="McFadden G.I."/>
            <person name="Lane C.E."/>
            <person name="Keeling P.J."/>
            <person name="Gray M.W."/>
            <person name="Grigoriev I.V."/>
            <person name="Archibald J.M."/>
        </authorList>
    </citation>
    <scope>NUCLEOTIDE SEQUENCE</scope>
    <source>
        <strain evidence="5">CCMP2712</strain>
    </source>
</reference>
<dbReference type="AlphaFoldDB" id="L1J8C3"/>
<feature type="compositionally biased region" description="Basic and acidic residues" evidence="2">
    <location>
        <begin position="155"/>
        <end position="165"/>
    </location>
</feature>
<proteinExistence type="predicted"/>
<keyword evidence="1" id="KW-0175">Coiled coil</keyword>
<dbReference type="RefSeq" id="XP_005831290.1">
    <property type="nucleotide sequence ID" value="XM_005831233.1"/>
</dbReference>
<evidence type="ECO:0000256" key="2">
    <source>
        <dbReference type="SAM" id="MobiDB-lite"/>
    </source>
</evidence>